<dbReference type="InterPro" id="IPR050720">
    <property type="entry name" value="Engrailed_Homeobox_TFs"/>
</dbReference>
<evidence type="ECO:0000256" key="1">
    <source>
        <dbReference type="ARBA" id="ARBA00004123"/>
    </source>
</evidence>
<feature type="region of interest" description="Disordered" evidence="8">
    <location>
        <begin position="340"/>
        <end position="425"/>
    </location>
</feature>
<dbReference type="InterPro" id="IPR009057">
    <property type="entry name" value="Homeodomain-like_sf"/>
</dbReference>
<feature type="compositionally biased region" description="Polar residues" evidence="8">
    <location>
        <begin position="234"/>
        <end position="255"/>
    </location>
</feature>
<dbReference type="AlphaFoldDB" id="A0AAD9ZDW8"/>
<dbReference type="CDD" id="cd00086">
    <property type="entry name" value="homeodomain"/>
    <property type="match status" value="1"/>
</dbReference>
<comment type="subcellular location">
    <subcellularLocation>
        <location evidence="1 6 7">Nucleus</location>
    </subcellularLocation>
</comment>
<evidence type="ECO:0000256" key="8">
    <source>
        <dbReference type="SAM" id="MobiDB-lite"/>
    </source>
</evidence>
<evidence type="ECO:0000256" key="6">
    <source>
        <dbReference type="PROSITE-ProRule" id="PRU00108"/>
    </source>
</evidence>
<gene>
    <name evidence="10" type="ORF">OEA41_007608</name>
</gene>
<sequence length="707" mass="77779">MNSPPEHHRVDGGYLGPDYASYHERQGSQGTGIANTEESDTASRSRLTQEQLAHLEREFQQRFKPNTEYKRGLAESMGVEYQKVNNWFQNRRAKAKHQTSHEPRFDLSTDEEVGEFPIRNLPYHPERMHQPHPSAHFSSPEHGPFLAGDFPANLDFHSLNHAPPQYSIHPDALTDNIDNITANSNYGINGALQPNFSNFVGTEPMWPAHDLYGLSMPKMPAPSIMEQDPFGWSPVSSTDHLGQLHGSESTQSNAKSHGPPMYHNTINGDLVGNPSSQTFVTASSEDGEHTKLITPPQETSPMPEPNQGIFCRRDSNSSELAEDFDTIHLQQRQLGLGLYTTNPSPISAPDHTSSNGLATPDISPDPATIKPPSANGHDLASRRKRPRPPTLQPESDRSVSYGPMTMSPHLRVSSPSSGKISPIRRIKSTSNNLNVMKGRVAKPGSVSAQMSPRNFESCFQVVKTSESKPNPGLNAIVAQASGAETHGLNSSSPATFAPKPQPPWPEYPSQYGQVSDQGSHNYVPTQFAAAFSLPPSPPVHSHATSPPLPYEQLSYPQHFSYHCPPQSAPSHITTFFDTSPPMGPETFTPVGWPTPSITPPEPYRDGMNMPVPLRPNTALQHSQSAHLNYFQAPQHNFQGFSSGIGAFQPPQHPLSSMSTPTKKELDFKIEKGPPPPRELSQLSQEHKTYTFNHSTPEDFSPAINSKK</sequence>
<feature type="region of interest" description="Disordered" evidence="8">
    <location>
        <begin position="646"/>
        <end position="707"/>
    </location>
</feature>
<evidence type="ECO:0000313" key="11">
    <source>
        <dbReference type="Proteomes" id="UP001276659"/>
    </source>
</evidence>
<dbReference type="SUPFAM" id="SSF46689">
    <property type="entry name" value="Homeodomain-like"/>
    <property type="match status" value="1"/>
</dbReference>
<dbReference type="GO" id="GO:0000981">
    <property type="term" value="F:DNA-binding transcription factor activity, RNA polymerase II-specific"/>
    <property type="evidence" value="ECO:0007669"/>
    <property type="project" value="InterPro"/>
</dbReference>
<accession>A0AAD9ZDW8</accession>
<dbReference type="InterPro" id="IPR001356">
    <property type="entry name" value="HD"/>
</dbReference>
<reference evidence="10" key="1">
    <citation type="submission" date="2022-11" db="EMBL/GenBank/DDBJ databases">
        <title>Chromosomal genome sequence assembly and mating type (MAT) locus characterization of the leprose asexual lichenized fungus Lepraria neglecta (Nyl.) Erichsen.</title>
        <authorList>
            <person name="Allen J.L."/>
            <person name="Pfeffer B."/>
        </authorList>
    </citation>
    <scope>NUCLEOTIDE SEQUENCE</scope>
    <source>
        <strain evidence="10">Allen 5258</strain>
    </source>
</reference>
<name>A0AAD9ZDW8_9LECA</name>
<comment type="similarity">
    <text evidence="2">Belongs to the engrailed homeobox family.</text>
</comment>
<dbReference type="PANTHER" id="PTHR24341:SF6">
    <property type="entry name" value="HOMEOBOX PROTEIN INVECTED"/>
    <property type="match status" value="1"/>
</dbReference>
<feature type="region of interest" description="Disordered" evidence="8">
    <location>
        <begin position="232"/>
        <end position="257"/>
    </location>
</feature>
<keyword evidence="4 6" id="KW-0371">Homeobox</keyword>
<dbReference type="InterPro" id="IPR017970">
    <property type="entry name" value="Homeobox_CS"/>
</dbReference>
<keyword evidence="3 6" id="KW-0238">DNA-binding</keyword>
<evidence type="ECO:0000256" key="2">
    <source>
        <dbReference type="ARBA" id="ARBA00010896"/>
    </source>
</evidence>
<evidence type="ECO:0000256" key="7">
    <source>
        <dbReference type="RuleBase" id="RU000682"/>
    </source>
</evidence>
<dbReference type="SMART" id="SM00389">
    <property type="entry name" value="HOX"/>
    <property type="match status" value="1"/>
</dbReference>
<feature type="DNA-binding region" description="Homeobox" evidence="6">
    <location>
        <begin position="40"/>
        <end position="99"/>
    </location>
</feature>
<evidence type="ECO:0000256" key="4">
    <source>
        <dbReference type="ARBA" id="ARBA00023155"/>
    </source>
</evidence>
<evidence type="ECO:0000313" key="10">
    <source>
        <dbReference type="EMBL" id="KAK3176285.1"/>
    </source>
</evidence>
<dbReference type="Proteomes" id="UP001276659">
    <property type="component" value="Unassembled WGS sequence"/>
</dbReference>
<comment type="caution">
    <text evidence="10">The sequence shown here is derived from an EMBL/GenBank/DDBJ whole genome shotgun (WGS) entry which is preliminary data.</text>
</comment>
<proteinExistence type="inferred from homology"/>
<feature type="compositionally biased region" description="Polar residues" evidence="8">
    <location>
        <begin position="27"/>
        <end position="48"/>
    </location>
</feature>
<dbReference type="PROSITE" id="PS00027">
    <property type="entry name" value="HOMEOBOX_1"/>
    <property type="match status" value="1"/>
</dbReference>
<protein>
    <recommendedName>
        <fullName evidence="9">Homeobox domain-containing protein</fullName>
    </recommendedName>
</protein>
<feature type="domain" description="Homeobox" evidence="9">
    <location>
        <begin position="38"/>
        <end position="98"/>
    </location>
</feature>
<dbReference type="Pfam" id="PF00046">
    <property type="entry name" value="Homeodomain"/>
    <property type="match status" value="1"/>
</dbReference>
<feature type="region of interest" description="Disordered" evidence="8">
    <location>
        <begin position="281"/>
        <end position="312"/>
    </location>
</feature>
<organism evidence="10 11">
    <name type="scientific">Lepraria neglecta</name>
    <dbReference type="NCBI Taxonomy" id="209136"/>
    <lineage>
        <taxon>Eukaryota</taxon>
        <taxon>Fungi</taxon>
        <taxon>Dikarya</taxon>
        <taxon>Ascomycota</taxon>
        <taxon>Pezizomycotina</taxon>
        <taxon>Lecanoromycetes</taxon>
        <taxon>OSLEUM clade</taxon>
        <taxon>Lecanoromycetidae</taxon>
        <taxon>Lecanorales</taxon>
        <taxon>Lecanorineae</taxon>
        <taxon>Stereocaulaceae</taxon>
        <taxon>Lepraria</taxon>
    </lineage>
</organism>
<dbReference type="GO" id="GO:0003677">
    <property type="term" value="F:DNA binding"/>
    <property type="evidence" value="ECO:0007669"/>
    <property type="project" value="UniProtKB-UniRule"/>
</dbReference>
<keyword evidence="5 6" id="KW-0539">Nucleus</keyword>
<feature type="compositionally biased region" description="Polar residues" evidence="8">
    <location>
        <begin position="340"/>
        <end position="357"/>
    </location>
</feature>
<keyword evidence="11" id="KW-1185">Reference proteome</keyword>
<feature type="compositionally biased region" description="Basic and acidic residues" evidence="8">
    <location>
        <begin position="1"/>
        <end position="11"/>
    </location>
</feature>
<evidence type="ECO:0000256" key="3">
    <source>
        <dbReference type="ARBA" id="ARBA00023125"/>
    </source>
</evidence>
<dbReference type="Gene3D" id="1.10.10.60">
    <property type="entry name" value="Homeodomain-like"/>
    <property type="match status" value="1"/>
</dbReference>
<dbReference type="PANTHER" id="PTHR24341">
    <property type="entry name" value="HOMEOBOX PROTEIN ENGRAILED"/>
    <property type="match status" value="1"/>
</dbReference>
<dbReference type="PROSITE" id="PS50071">
    <property type="entry name" value="HOMEOBOX_2"/>
    <property type="match status" value="1"/>
</dbReference>
<feature type="compositionally biased region" description="Basic and acidic residues" evidence="8">
    <location>
        <begin position="661"/>
        <end position="671"/>
    </location>
</feature>
<evidence type="ECO:0000259" key="9">
    <source>
        <dbReference type="PROSITE" id="PS50071"/>
    </source>
</evidence>
<evidence type="ECO:0000256" key="5">
    <source>
        <dbReference type="ARBA" id="ARBA00023242"/>
    </source>
</evidence>
<dbReference type="GO" id="GO:0016586">
    <property type="term" value="C:RSC-type complex"/>
    <property type="evidence" value="ECO:0007669"/>
    <property type="project" value="TreeGrafter"/>
</dbReference>
<feature type="region of interest" description="Disordered" evidence="8">
    <location>
        <begin position="1"/>
        <end position="48"/>
    </location>
</feature>
<dbReference type="EMBL" id="JASNWA010000004">
    <property type="protein sequence ID" value="KAK3176285.1"/>
    <property type="molecule type" value="Genomic_DNA"/>
</dbReference>